<dbReference type="InterPro" id="IPR006949">
    <property type="entry name" value="Barrel_Baseplate_J-like"/>
</dbReference>
<evidence type="ECO:0000313" key="2">
    <source>
        <dbReference type="EMBL" id="QLG29980.1"/>
    </source>
</evidence>
<keyword evidence="3" id="KW-1185">Reference proteome</keyword>
<protein>
    <submittedName>
        <fullName evidence="2">Baseplate J/gp47 family protein</fullName>
    </submittedName>
</protein>
<accession>A0A7D5KW82</accession>
<reference evidence="2 3" key="1">
    <citation type="submission" date="2020-07" db="EMBL/GenBank/DDBJ databases">
        <title>Gai3-2, isolated from salt lake.</title>
        <authorList>
            <person name="Cui H."/>
            <person name="Shi X."/>
        </authorList>
    </citation>
    <scope>NUCLEOTIDE SEQUENCE [LARGE SCALE GENOMIC DNA]</scope>
    <source>
        <strain evidence="2 3">Gai3-2</strain>
        <plasmid evidence="2 3">unnamed3</plasmid>
    </source>
</reference>
<dbReference type="AlphaFoldDB" id="A0A7D5KW82"/>
<evidence type="ECO:0000259" key="1">
    <source>
        <dbReference type="Pfam" id="PF04865"/>
    </source>
</evidence>
<feature type="domain" description="Baseplate protein J-like barrel" evidence="1">
    <location>
        <begin position="99"/>
        <end position="196"/>
    </location>
</feature>
<dbReference type="RefSeq" id="WP_179171554.1">
    <property type="nucleotide sequence ID" value="NZ_CP058532.1"/>
</dbReference>
<evidence type="ECO:0000313" key="3">
    <source>
        <dbReference type="Proteomes" id="UP000509750"/>
    </source>
</evidence>
<dbReference type="Pfam" id="PF04865">
    <property type="entry name" value="Baseplate_J"/>
    <property type="match status" value="1"/>
</dbReference>
<organism evidence="2 3">
    <name type="scientific">Halorarum halophilum</name>
    <dbReference type="NCBI Taxonomy" id="2743090"/>
    <lineage>
        <taxon>Archaea</taxon>
        <taxon>Methanobacteriati</taxon>
        <taxon>Methanobacteriota</taxon>
        <taxon>Stenosarchaea group</taxon>
        <taxon>Halobacteria</taxon>
        <taxon>Halobacteriales</taxon>
        <taxon>Haloferacaceae</taxon>
        <taxon>Halorarum</taxon>
    </lineage>
</organism>
<sequence>MAYGVQDDGSFDRKFVDDIIADLETKIRQEAGNDVDLGQSSPVKQILDTVAIELAELWAAQEENYYASYFEDAFGDHLDKLLKLAGVSRIPRRPATGEVTFSTGSANASDVTIQKGTEVTTAPTENAPAIPFKTTESATLTAGSTDVTVSIKGLQPWETDVDEEYLGDQTNVASNTVTIISNPISGIDSVTNQNATGDVAQGYVAGRDRETDAEFKVRYRNTLSQAGSSTLDAIKSEIYNAHEDITAVSMDENTSITDNTGSGGLPGKSFSATVQYTGALEDTIAQAILDSRPAGIQAYGSTDGTATDDDGETYTQSFEEATAVDIYVDVTATGDGTESGSADTSIEDKIIAYIGGTDNNGLDLPGLEIGDDVIYDQVFAAALNVDGIQEADVTIGLADNPSGTANLTIAADEIARSDLAKIDVTVN</sequence>
<keyword evidence="2" id="KW-0614">Plasmid</keyword>
<dbReference type="KEGG" id="halg:HUG10_20450"/>
<dbReference type="Proteomes" id="UP000509750">
    <property type="component" value="Plasmid unnamed3"/>
</dbReference>
<name>A0A7D5KW82_9EURY</name>
<geneLocation type="plasmid" evidence="2 3">
    <name>unnamed3</name>
</geneLocation>
<gene>
    <name evidence="2" type="ORF">HUG10_20450</name>
</gene>
<proteinExistence type="predicted"/>
<dbReference type="EMBL" id="CP058532">
    <property type="protein sequence ID" value="QLG29980.1"/>
    <property type="molecule type" value="Genomic_DNA"/>
</dbReference>
<dbReference type="GeneID" id="56031257"/>
<dbReference type="OrthoDB" id="204546at2157"/>